<dbReference type="PANTHER" id="PTHR46796:SF12">
    <property type="entry name" value="HTH-TYPE DNA-BINDING TRANSCRIPTIONAL ACTIVATOR EUTR"/>
    <property type="match status" value="1"/>
</dbReference>
<feature type="domain" description="HTH araC/xylS-type" evidence="4">
    <location>
        <begin position="225"/>
        <end position="326"/>
    </location>
</feature>
<keyword evidence="1" id="KW-0805">Transcription regulation</keyword>
<dbReference type="Pfam" id="PF12833">
    <property type="entry name" value="HTH_18"/>
    <property type="match status" value="1"/>
</dbReference>
<dbReference type="RefSeq" id="WP_394303897.1">
    <property type="nucleotide sequence ID" value="NZ_JBHMQT010000059.1"/>
</dbReference>
<protein>
    <submittedName>
        <fullName evidence="5">AraC family transcriptional regulator</fullName>
    </submittedName>
</protein>
<evidence type="ECO:0000313" key="5">
    <source>
        <dbReference type="EMBL" id="MFC0865892.1"/>
    </source>
</evidence>
<proteinExistence type="predicted"/>
<gene>
    <name evidence="5" type="ORF">ACFHYQ_26690</name>
</gene>
<reference evidence="5 6" key="1">
    <citation type="submission" date="2024-09" db="EMBL/GenBank/DDBJ databases">
        <authorList>
            <person name="Sun Q."/>
            <person name="Mori K."/>
        </authorList>
    </citation>
    <scope>NUCLEOTIDE SEQUENCE [LARGE SCALE GENOMIC DNA]</scope>
    <source>
        <strain evidence="5 6">TBRC 1851</strain>
    </source>
</reference>
<dbReference type="InterPro" id="IPR035418">
    <property type="entry name" value="AraC-bd_2"/>
</dbReference>
<evidence type="ECO:0000313" key="6">
    <source>
        <dbReference type="Proteomes" id="UP001589870"/>
    </source>
</evidence>
<dbReference type="InterPro" id="IPR050204">
    <property type="entry name" value="AraC_XylS_family_regulators"/>
</dbReference>
<comment type="caution">
    <text evidence="5">The sequence shown here is derived from an EMBL/GenBank/DDBJ whole genome shotgun (WGS) entry which is preliminary data.</text>
</comment>
<dbReference type="InterPro" id="IPR009057">
    <property type="entry name" value="Homeodomain-like_sf"/>
</dbReference>
<dbReference type="Proteomes" id="UP001589870">
    <property type="component" value="Unassembled WGS sequence"/>
</dbReference>
<dbReference type="SUPFAM" id="SSF46689">
    <property type="entry name" value="Homeodomain-like"/>
    <property type="match status" value="2"/>
</dbReference>
<dbReference type="EMBL" id="JBHMQT010000059">
    <property type="protein sequence ID" value="MFC0865892.1"/>
    <property type="molecule type" value="Genomic_DNA"/>
</dbReference>
<dbReference type="InterPro" id="IPR018060">
    <property type="entry name" value="HTH_AraC"/>
</dbReference>
<dbReference type="Pfam" id="PF14525">
    <property type="entry name" value="AraC_binding_2"/>
    <property type="match status" value="1"/>
</dbReference>
<evidence type="ECO:0000259" key="4">
    <source>
        <dbReference type="PROSITE" id="PS01124"/>
    </source>
</evidence>
<keyword evidence="3" id="KW-0804">Transcription</keyword>
<dbReference type="PANTHER" id="PTHR46796">
    <property type="entry name" value="HTH-TYPE TRANSCRIPTIONAL ACTIVATOR RHAS-RELATED"/>
    <property type="match status" value="1"/>
</dbReference>
<evidence type="ECO:0000256" key="2">
    <source>
        <dbReference type="ARBA" id="ARBA00023125"/>
    </source>
</evidence>
<evidence type="ECO:0000256" key="3">
    <source>
        <dbReference type="ARBA" id="ARBA00023163"/>
    </source>
</evidence>
<accession>A0ABV6UCH5</accession>
<evidence type="ECO:0000256" key="1">
    <source>
        <dbReference type="ARBA" id="ARBA00023015"/>
    </source>
</evidence>
<keyword evidence="6" id="KW-1185">Reference proteome</keyword>
<sequence length="326" mass="35814">MPAQPLPLATHELFHTGDLDEARALVGDAFAPHELCLGRHQTRFDARMNGAAFDRTGLYAVDYGGEALVTAPAWESCFLVTLPLTGAVEVSRGREQVMTTPEFGSVLTPTERLSMRWMTGAPHLVALFDRWALEAHLGGMLGRELHRPIRFSLGMDLTRPLARSWLSIIDLLRREAETDGDLLSRPLALGHLEGLLMTQLLLTQPSNYTPALSVEPPCAAPVAVKRAMELIEAQAAEPLTVTDIAETAGVGVRALQAGFRRHVESTPTAYLRDVRLERARAELTGHGPGTATIADVARRWGFVHLGQFSRAYRERFGEAPSETLRR</sequence>
<organism evidence="5 6">
    <name type="scientific">Sphaerimonospora cavernae</name>
    <dbReference type="NCBI Taxonomy" id="1740611"/>
    <lineage>
        <taxon>Bacteria</taxon>
        <taxon>Bacillati</taxon>
        <taxon>Actinomycetota</taxon>
        <taxon>Actinomycetes</taxon>
        <taxon>Streptosporangiales</taxon>
        <taxon>Streptosporangiaceae</taxon>
        <taxon>Sphaerimonospora</taxon>
    </lineage>
</organism>
<keyword evidence="2" id="KW-0238">DNA-binding</keyword>
<dbReference type="PROSITE" id="PS01124">
    <property type="entry name" value="HTH_ARAC_FAMILY_2"/>
    <property type="match status" value="1"/>
</dbReference>
<dbReference type="PROSITE" id="PS00041">
    <property type="entry name" value="HTH_ARAC_FAMILY_1"/>
    <property type="match status" value="1"/>
</dbReference>
<dbReference type="Gene3D" id="1.10.10.60">
    <property type="entry name" value="Homeodomain-like"/>
    <property type="match status" value="1"/>
</dbReference>
<dbReference type="SMART" id="SM00342">
    <property type="entry name" value="HTH_ARAC"/>
    <property type="match status" value="1"/>
</dbReference>
<dbReference type="InterPro" id="IPR018062">
    <property type="entry name" value="HTH_AraC-typ_CS"/>
</dbReference>
<name>A0ABV6UCH5_9ACTN</name>